<comment type="catalytic activity">
    <reaction evidence="10">
        <text>an acyl-CoA + a 1,2-diacyl-sn-glycerol = a triacyl-sn-glycerol + CoA</text>
        <dbReference type="Rhea" id="RHEA:10868"/>
        <dbReference type="ChEBI" id="CHEBI:17815"/>
        <dbReference type="ChEBI" id="CHEBI:57287"/>
        <dbReference type="ChEBI" id="CHEBI:58342"/>
        <dbReference type="ChEBI" id="CHEBI:64615"/>
        <dbReference type="EC" id="2.3.1.20"/>
    </reaction>
</comment>
<evidence type="ECO:0000256" key="6">
    <source>
        <dbReference type="ARBA" id="ARBA00022824"/>
    </source>
</evidence>
<comment type="catalytic activity">
    <reaction evidence="9">
        <text>a long chain fatty alcohol + a fatty acyl-CoA = a long-chain alcohol wax ester + CoA</text>
        <dbReference type="Rhea" id="RHEA:38443"/>
        <dbReference type="ChEBI" id="CHEBI:17135"/>
        <dbReference type="ChEBI" id="CHEBI:57287"/>
        <dbReference type="ChEBI" id="CHEBI:77636"/>
        <dbReference type="ChEBI" id="CHEBI:235323"/>
        <dbReference type="EC" id="2.3.1.75"/>
    </reaction>
</comment>
<dbReference type="GO" id="GO:0008374">
    <property type="term" value="F:O-acyltransferase activity"/>
    <property type="evidence" value="ECO:0000318"/>
    <property type="project" value="GO_Central"/>
</dbReference>
<organism evidence="13 14">
    <name type="scientific">Nicotiana tabacum</name>
    <name type="common">Common tobacco</name>
    <dbReference type="NCBI Taxonomy" id="4097"/>
    <lineage>
        <taxon>Eukaryota</taxon>
        <taxon>Viridiplantae</taxon>
        <taxon>Streptophyta</taxon>
        <taxon>Embryophyta</taxon>
        <taxon>Tracheophyta</taxon>
        <taxon>Spermatophyta</taxon>
        <taxon>Magnoliopsida</taxon>
        <taxon>eudicotyledons</taxon>
        <taxon>Gunneridae</taxon>
        <taxon>Pentapetalae</taxon>
        <taxon>asterids</taxon>
        <taxon>lamiids</taxon>
        <taxon>Solanales</taxon>
        <taxon>Solanaceae</taxon>
        <taxon>Nicotianoideae</taxon>
        <taxon>Nicotianeae</taxon>
        <taxon>Nicotiana</taxon>
    </lineage>
</organism>
<evidence type="ECO:0000259" key="12">
    <source>
        <dbReference type="Pfam" id="PF06974"/>
    </source>
</evidence>
<evidence type="ECO:0000256" key="1">
    <source>
        <dbReference type="ARBA" id="ARBA00004162"/>
    </source>
</evidence>
<dbReference type="GeneID" id="107828729"/>
<keyword evidence="7 14" id="KW-0012">Acyltransferase</keyword>
<reference evidence="14" key="2">
    <citation type="submission" date="2025-08" db="UniProtKB">
        <authorList>
            <consortium name="RefSeq"/>
        </authorList>
    </citation>
    <scope>IDENTIFICATION</scope>
    <source>
        <tissue evidence="14">Leaf</tissue>
    </source>
</reference>
<dbReference type="KEGG" id="nta:107828729"/>
<comment type="pathway">
    <text evidence="4">Lipid metabolism.</text>
</comment>
<dbReference type="GO" id="GO:0005789">
    <property type="term" value="C:endoplasmic reticulum membrane"/>
    <property type="evidence" value="ECO:0007669"/>
    <property type="project" value="UniProtKB-SubCell"/>
</dbReference>
<evidence type="ECO:0000256" key="9">
    <source>
        <dbReference type="ARBA" id="ARBA00047604"/>
    </source>
</evidence>
<proteinExistence type="inferred from homology"/>
<dbReference type="AlphaFoldDB" id="A0A1S4DDQ6"/>
<evidence type="ECO:0000256" key="5">
    <source>
        <dbReference type="ARBA" id="ARBA00022679"/>
    </source>
</evidence>
<dbReference type="PANTHER" id="PTHR31650">
    <property type="entry name" value="O-ACYLTRANSFERASE (WSD1-LIKE) FAMILY PROTEIN"/>
    <property type="match status" value="1"/>
</dbReference>
<dbReference type="GO" id="GO:0005886">
    <property type="term" value="C:plasma membrane"/>
    <property type="evidence" value="ECO:0000318"/>
    <property type="project" value="GO_Central"/>
</dbReference>
<keyword evidence="6" id="KW-0256">Endoplasmic reticulum</keyword>
<evidence type="ECO:0000256" key="10">
    <source>
        <dbReference type="ARBA" id="ARBA00048109"/>
    </source>
</evidence>
<dbReference type="InterPro" id="IPR004255">
    <property type="entry name" value="O-acyltransferase_WSD1_N"/>
</dbReference>
<dbReference type="PANTHER" id="PTHR31650:SF75">
    <property type="entry name" value="O-ACYLTRANSFERASE WSD1-LIKE"/>
    <property type="match status" value="1"/>
</dbReference>
<protein>
    <submittedName>
        <fullName evidence="14">O-acyltransferase WSD1</fullName>
    </submittedName>
    <submittedName>
        <fullName evidence="14">Wax ester synthase/diacylglycerol acyltransferase 11</fullName>
    </submittedName>
</protein>
<dbReference type="UniPathway" id="UPA00282"/>
<evidence type="ECO:0000256" key="4">
    <source>
        <dbReference type="ARBA" id="ARBA00005189"/>
    </source>
</evidence>
<evidence type="ECO:0000256" key="3">
    <source>
        <dbReference type="ARBA" id="ARBA00004771"/>
    </source>
</evidence>
<keyword evidence="5" id="KW-0808">Transferase</keyword>
<dbReference type="OrthoDB" id="619536at2759"/>
<dbReference type="RefSeq" id="XP_016511580.1">
    <property type="nucleotide sequence ID" value="XM_016656094.1"/>
</dbReference>
<gene>
    <name evidence="14" type="primary">LOC107828729</name>
</gene>
<dbReference type="GO" id="GO:0047196">
    <property type="term" value="F:long-chain-alcohol O-fatty-acyltransferase activity"/>
    <property type="evidence" value="ECO:0007669"/>
    <property type="project" value="UniProtKB-EC"/>
</dbReference>
<dbReference type="GO" id="GO:0004144">
    <property type="term" value="F:diacylglycerol O-acyltransferase activity"/>
    <property type="evidence" value="ECO:0007669"/>
    <property type="project" value="UniProtKB-EC"/>
</dbReference>
<evidence type="ECO:0000256" key="2">
    <source>
        <dbReference type="ARBA" id="ARBA00004586"/>
    </source>
</evidence>
<accession>A0A1S4DDQ6</accession>
<dbReference type="GO" id="GO:0019432">
    <property type="term" value="P:triglyceride biosynthetic process"/>
    <property type="evidence" value="ECO:0000318"/>
    <property type="project" value="GO_Central"/>
</dbReference>
<dbReference type="Proteomes" id="UP000790787">
    <property type="component" value="Chromosome 11"/>
</dbReference>
<dbReference type="Pfam" id="PF03007">
    <property type="entry name" value="WS_DGAT_cat"/>
    <property type="match status" value="1"/>
</dbReference>
<sequence length="531" mass="59987">MESSTELICRKPFLKPIETKRKTIEELEMDVEEEEPLSPTAKMFLDPILNIHVMAIMFCKTRISPQPTKDKLVHTLLKHPRFTSVLVVDEENGGEMKWVQTKVDLNHHIIIPEVDESKLELLSPEKYIEDYVHNLTKTNLDKSKPLWEFHLLNIKTRDAEGVSIFRAHHSLGDGTSLISLLLACTRQTADELKLPTIPTKKRRPTYDSGKSEVEGGLLGLWGYVVAVWIFIKMIGNTIVDIFMFIATLVFLKDTETPINSLAADSKSKIRRIVHRTISLDDMKLVKNALNMTVNDVALGITQAGLSKYLNRRYAVGKEDKGDTEENNNLPLGIRLRSCLMINLRSKPGIQDLADMMEKGSKGKWGGWGNWFGCALLPFKIALHDDPLDYVKEAKATIDRKKNSFEALYTLVMAELLSKIFGIKAVSAMTQRVFSSATICFTNLVGPQEEIEFCGHPLAYFAPTSYGQPNALTINFQSYINKMTIVLSLDESAIPDPQQLLDDFEDSMKLIKDAVIERGLVNNRNDQEMKDI</sequence>
<dbReference type="PaxDb" id="4097-A0A1S4DDQ6"/>
<evidence type="ECO:0000256" key="8">
    <source>
        <dbReference type="ARBA" id="ARBA00024360"/>
    </source>
</evidence>
<comment type="subcellular location">
    <subcellularLocation>
        <location evidence="1">Cell membrane</location>
        <topology evidence="1">Single-pass membrane protein</topology>
    </subcellularLocation>
    <subcellularLocation>
        <location evidence="2">Endoplasmic reticulum membrane</location>
    </subcellularLocation>
</comment>
<name>A0A1S4DDQ6_TOBAC</name>
<dbReference type="InterPro" id="IPR009721">
    <property type="entry name" value="O-acyltransferase_WSD1_C"/>
</dbReference>
<evidence type="ECO:0000313" key="13">
    <source>
        <dbReference type="Proteomes" id="UP000790787"/>
    </source>
</evidence>
<dbReference type="RefSeq" id="XP_016511580.1">
    <property type="nucleotide sequence ID" value="XM_016656094.2"/>
</dbReference>
<dbReference type="OMA" id="FNCYIIS"/>
<dbReference type="InterPro" id="IPR045034">
    <property type="entry name" value="O-acyltransferase_WSD1-like"/>
</dbReference>
<evidence type="ECO:0000256" key="7">
    <source>
        <dbReference type="ARBA" id="ARBA00023315"/>
    </source>
</evidence>
<reference evidence="13" key="1">
    <citation type="journal article" date="2014" name="Nat. Commun.">
        <title>The tobacco genome sequence and its comparison with those of tomato and potato.</title>
        <authorList>
            <person name="Sierro N."/>
            <person name="Battey J.N."/>
            <person name="Ouadi S."/>
            <person name="Bakaher N."/>
            <person name="Bovet L."/>
            <person name="Willig A."/>
            <person name="Goepfert S."/>
            <person name="Peitsch M.C."/>
            <person name="Ivanov N.V."/>
        </authorList>
    </citation>
    <scope>NUCLEOTIDE SEQUENCE [LARGE SCALE GENOMIC DNA]</scope>
</reference>
<keyword evidence="13" id="KW-1185">Reference proteome</keyword>
<evidence type="ECO:0000313" key="14">
    <source>
        <dbReference type="RefSeq" id="XP_016511580.1"/>
    </source>
</evidence>
<comment type="pathway">
    <text evidence="3">Glycerolipid metabolism; triacylglycerol biosynthesis.</text>
</comment>
<evidence type="ECO:0000259" key="11">
    <source>
        <dbReference type="Pfam" id="PF03007"/>
    </source>
</evidence>
<feature type="domain" description="O-acyltransferase WSD1 C-terminal" evidence="12">
    <location>
        <begin position="367"/>
        <end position="511"/>
    </location>
</feature>
<comment type="similarity">
    <text evidence="8">In the N-terminal section; belongs to the long-chain O-acyltransferase family.</text>
</comment>
<dbReference type="SUPFAM" id="SSF52777">
    <property type="entry name" value="CoA-dependent acyltransferases"/>
    <property type="match status" value="1"/>
</dbReference>
<dbReference type="STRING" id="4097.A0A1S4DDQ6"/>
<dbReference type="Pfam" id="PF06974">
    <property type="entry name" value="WS_DGAT_C"/>
    <property type="match status" value="1"/>
</dbReference>
<feature type="domain" description="O-acyltransferase WSD1-like N-terminal" evidence="11">
    <location>
        <begin position="51"/>
        <end position="297"/>
    </location>
</feature>